<feature type="binding site" evidence="7">
    <location>
        <position position="15"/>
    </location>
    <ligand>
        <name>S-adenosyl-L-methionine</name>
        <dbReference type="ChEBI" id="CHEBI:59789"/>
    </ligand>
</feature>
<dbReference type="PRINTS" id="PR00505">
    <property type="entry name" value="D12N6MTFRASE"/>
</dbReference>
<evidence type="ECO:0000256" key="2">
    <source>
        <dbReference type="ARBA" id="ARBA00011900"/>
    </source>
</evidence>
<evidence type="ECO:0000313" key="9">
    <source>
        <dbReference type="EMBL" id="CDS90176.1"/>
    </source>
</evidence>
<dbReference type="InterPro" id="IPR012263">
    <property type="entry name" value="M_m6A_EcoRV"/>
</dbReference>
<dbReference type="REBASE" id="89919">
    <property type="entry name" value="M.Pdi6602ORF790080P"/>
</dbReference>
<dbReference type="PIRSF" id="PIRSF000398">
    <property type="entry name" value="M_m6A_EcoRV"/>
    <property type="match status" value="1"/>
</dbReference>
<sequence length="279" mass="32433">MSRKKNSLVAPVLKWVGGKRQLIPEIEKYFPDKYSTYYEPFIGGGAVLFNFQPKKAVVNDINEELINLYKVVRDDVESLIKDLKKHRNESEYFYEIRSLDRNREKYEQLTDIERASRIHFLNKTCYNGLFRVNNSGEFNSPFGKYKNPDIVNEITLRAVSKYFNNNDISFKCGDFEDSLKGIRKGSFVYLDPPYDPVSDSSNFTGYAKGGFNRKEQERLKELCDKLDSKGVKFLLSNSSTPFIMDLYSDYKIEIIKAKRSINSKGDKRGDVDEVLVRNY</sequence>
<feature type="binding site" evidence="7">
    <location>
        <position position="191"/>
    </location>
    <ligand>
        <name>S-adenosyl-L-methionine</name>
        <dbReference type="ChEBI" id="CHEBI:59789"/>
    </ligand>
</feature>
<evidence type="ECO:0000256" key="1">
    <source>
        <dbReference type="ARBA" id="ARBA00006594"/>
    </source>
</evidence>
<dbReference type="PROSITE" id="PS00092">
    <property type="entry name" value="N6_MTASE"/>
    <property type="match status" value="1"/>
</dbReference>
<evidence type="ECO:0000256" key="8">
    <source>
        <dbReference type="RuleBase" id="RU361257"/>
    </source>
</evidence>
<dbReference type="GO" id="GO:0006298">
    <property type="term" value="P:mismatch repair"/>
    <property type="evidence" value="ECO:0007669"/>
    <property type="project" value="TreeGrafter"/>
</dbReference>
<dbReference type="PANTHER" id="PTHR30481:SF3">
    <property type="entry name" value="DNA ADENINE METHYLASE"/>
    <property type="match status" value="1"/>
</dbReference>
<keyword evidence="4 8" id="KW-0808">Transferase</keyword>
<dbReference type="AlphaFoldDB" id="A0A069ANV4"/>
<dbReference type="InterPro" id="IPR023095">
    <property type="entry name" value="Ade_MeTrfase_dom_2"/>
</dbReference>
<keyword evidence="3 8" id="KW-0489">Methyltransferase</keyword>
<dbReference type="Gene3D" id="3.40.50.150">
    <property type="entry name" value="Vaccinia Virus protein VP39"/>
    <property type="match status" value="1"/>
</dbReference>
<feature type="binding site" evidence="7">
    <location>
        <position position="60"/>
    </location>
    <ligand>
        <name>S-adenosyl-L-methionine</name>
        <dbReference type="ChEBI" id="CHEBI:59789"/>
    </ligand>
</feature>
<organism evidence="9">
    <name type="scientific">Clostridioides difficile</name>
    <name type="common">Peptoclostridium difficile</name>
    <dbReference type="NCBI Taxonomy" id="1496"/>
    <lineage>
        <taxon>Bacteria</taxon>
        <taxon>Bacillati</taxon>
        <taxon>Bacillota</taxon>
        <taxon>Clostridia</taxon>
        <taxon>Peptostreptococcales</taxon>
        <taxon>Peptostreptococcaceae</taxon>
        <taxon>Clostridioides</taxon>
    </lineage>
</organism>
<evidence type="ECO:0000256" key="7">
    <source>
        <dbReference type="PIRSR" id="PIRSR000398-1"/>
    </source>
</evidence>
<evidence type="ECO:0000256" key="4">
    <source>
        <dbReference type="ARBA" id="ARBA00022679"/>
    </source>
</evidence>
<dbReference type="GO" id="GO:1904047">
    <property type="term" value="F:S-adenosyl-L-methionine binding"/>
    <property type="evidence" value="ECO:0007669"/>
    <property type="project" value="TreeGrafter"/>
</dbReference>
<dbReference type="RefSeq" id="WP_021367417.1">
    <property type="nucleotide sequence ID" value="NZ_BBYB01000267.1"/>
</dbReference>
<dbReference type="GO" id="GO:0043565">
    <property type="term" value="F:sequence-specific DNA binding"/>
    <property type="evidence" value="ECO:0007669"/>
    <property type="project" value="TreeGrafter"/>
</dbReference>
<dbReference type="SUPFAM" id="SSF53335">
    <property type="entry name" value="S-adenosyl-L-methionine-dependent methyltransferases"/>
    <property type="match status" value="1"/>
</dbReference>
<dbReference type="InterPro" id="IPR029063">
    <property type="entry name" value="SAM-dependent_MTases_sf"/>
</dbReference>
<dbReference type="GO" id="GO:0009007">
    <property type="term" value="F:site-specific DNA-methyltransferase (adenine-specific) activity"/>
    <property type="evidence" value="ECO:0007669"/>
    <property type="project" value="UniProtKB-UniRule"/>
</dbReference>
<accession>A0A069ANV4</accession>
<gene>
    <name evidence="9" type="primary">llaDCHIA</name>
    <name evidence="9" type="ORF">BN1096_790080</name>
    <name evidence="10" type="ORF">BN1097_790080</name>
</gene>
<dbReference type="PANTHER" id="PTHR30481">
    <property type="entry name" value="DNA ADENINE METHYLASE"/>
    <property type="match status" value="1"/>
</dbReference>
<dbReference type="REBASE" id="89928">
    <property type="entry name" value="M.Pdi6601ORF790080P"/>
</dbReference>
<protein>
    <recommendedName>
        <fullName evidence="2 8">Site-specific DNA-methyltransferase (adenine-specific)</fullName>
        <ecNumber evidence="2 8">2.1.1.72</ecNumber>
    </recommendedName>
</protein>
<comment type="similarity">
    <text evidence="1 8">Belongs to the N(4)/N(6)-methyltransferase family.</text>
</comment>
<dbReference type="EC" id="2.1.1.72" evidence="2 8"/>
<evidence type="ECO:0000256" key="5">
    <source>
        <dbReference type="ARBA" id="ARBA00022691"/>
    </source>
</evidence>
<dbReference type="InterPro" id="IPR012327">
    <property type="entry name" value="MeTrfase_D12"/>
</dbReference>
<dbReference type="NCBIfam" id="TIGR00571">
    <property type="entry name" value="dam"/>
    <property type="match status" value="1"/>
</dbReference>
<dbReference type="InterPro" id="IPR002052">
    <property type="entry name" value="DNA_methylase_N6_adenine_CS"/>
</dbReference>
<dbReference type="EMBL" id="LK932419">
    <property type="protein sequence ID" value="CDS90379.1"/>
    <property type="molecule type" value="Genomic_DNA"/>
</dbReference>
<evidence type="ECO:0000313" key="10">
    <source>
        <dbReference type="EMBL" id="CDS90379.1"/>
    </source>
</evidence>
<dbReference type="Pfam" id="PF02086">
    <property type="entry name" value="MethyltransfD12"/>
    <property type="match status" value="1"/>
</dbReference>
<evidence type="ECO:0000256" key="6">
    <source>
        <dbReference type="ARBA" id="ARBA00047942"/>
    </source>
</evidence>
<proteinExistence type="inferred from homology"/>
<dbReference type="GO" id="GO:0009307">
    <property type="term" value="P:DNA restriction-modification system"/>
    <property type="evidence" value="ECO:0007669"/>
    <property type="project" value="InterPro"/>
</dbReference>
<reference evidence="9" key="1">
    <citation type="submission" date="2014-07" db="EMBL/GenBank/DDBJ databases">
        <authorList>
            <person name="Monot Marc"/>
        </authorList>
    </citation>
    <scope>NUCLEOTIDE SEQUENCE</scope>
    <source>
        <strain evidence="10">7032994</strain>
    </source>
</reference>
<name>A0A069ANV4_CLODI</name>
<dbReference type="EMBL" id="LK932534">
    <property type="protein sequence ID" value="CDS90176.1"/>
    <property type="molecule type" value="Genomic_DNA"/>
</dbReference>
<keyword evidence="5 8" id="KW-0949">S-adenosyl-L-methionine</keyword>
<evidence type="ECO:0000256" key="3">
    <source>
        <dbReference type="ARBA" id="ARBA00022603"/>
    </source>
</evidence>
<dbReference type="Gene3D" id="1.10.1020.10">
    <property type="entry name" value="Adenine-specific Methyltransferase, Domain 2"/>
    <property type="match status" value="1"/>
</dbReference>
<comment type="catalytic activity">
    <reaction evidence="6 8">
        <text>a 2'-deoxyadenosine in DNA + S-adenosyl-L-methionine = an N(6)-methyl-2'-deoxyadenosine in DNA + S-adenosyl-L-homocysteine + H(+)</text>
        <dbReference type="Rhea" id="RHEA:15197"/>
        <dbReference type="Rhea" id="RHEA-COMP:12418"/>
        <dbReference type="Rhea" id="RHEA-COMP:12419"/>
        <dbReference type="ChEBI" id="CHEBI:15378"/>
        <dbReference type="ChEBI" id="CHEBI:57856"/>
        <dbReference type="ChEBI" id="CHEBI:59789"/>
        <dbReference type="ChEBI" id="CHEBI:90615"/>
        <dbReference type="ChEBI" id="CHEBI:90616"/>
        <dbReference type="EC" id="2.1.1.72"/>
    </reaction>
</comment>
<dbReference type="GO" id="GO:0032259">
    <property type="term" value="P:methylation"/>
    <property type="evidence" value="ECO:0007669"/>
    <property type="project" value="UniProtKB-KW"/>
</dbReference>
<feature type="binding site" evidence="7">
    <location>
        <position position="19"/>
    </location>
    <ligand>
        <name>S-adenosyl-L-methionine</name>
        <dbReference type="ChEBI" id="CHEBI:59789"/>
    </ligand>
</feature>